<accession>S3UVH8</accession>
<reference evidence="1" key="1">
    <citation type="submission" date="2013-04" db="EMBL/GenBank/DDBJ databases">
        <authorList>
            <person name="Harkins D.M."/>
            <person name="Durkin A.S."/>
            <person name="Selengut J.D."/>
            <person name="Sanka R."/>
            <person name="DePew J."/>
            <person name="Purushe J."/>
            <person name="Ahmed A."/>
            <person name="van der Linden H."/>
            <person name="Goris M.G.A."/>
            <person name="Hartskeerl R.A."/>
            <person name="Vinetz J.M."/>
            <person name="Sutton G.G."/>
            <person name="Nelson W.C."/>
            <person name="Fouts D.E."/>
        </authorList>
    </citation>
    <scope>NUCLEOTIDE SEQUENCE [LARGE SCALE GENOMIC DNA]</scope>
    <source>
        <strain evidence="1">BUT 6</strain>
    </source>
</reference>
<dbReference type="STRING" id="1193011.LEP1GSC058_3092"/>
<dbReference type="Proteomes" id="UP000014540">
    <property type="component" value="Unassembled WGS sequence"/>
</dbReference>
<keyword evidence="2" id="KW-1185">Reference proteome</keyword>
<gene>
    <name evidence="1" type="ORF">LEP1GSC058_3092</name>
</gene>
<name>S3UVH8_9LEPT</name>
<comment type="caution">
    <text evidence="1">The sequence shown here is derived from an EMBL/GenBank/DDBJ whole genome shotgun (WGS) entry which is preliminary data.</text>
</comment>
<organism evidence="1 2">
    <name type="scientific">Leptospira fainei serovar Hurstbridge str. BUT 6</name>
    <dbReference type="NCBI Taxonomy" id="1193011"/>
    <lineage>
        <taxon>Bacteria</taxon>
        <taxon>Pseudomonadati</taxon>
        <taxon>Spirochaetota</taxon>
        <taxon>Spirochaetia</taxon>
        <taxon>Leptospirales</taxon>
        <taxon>Leptospiraceae</taxon>
        <taxon>Leptospira</taxon>
    </lineage>
</organism>
<dbReference type="EMBL" id="AKWZ02000010">
    <property type="protein sequence ID" value="EPG73263.1"/>
    <property type="molecule type" value="Genomic_DNA"/>
</dbReference>
<sequence length="63" mass="7620">MRQDGKGTHGKLRISKRFPTHRYLLGKIRQTKIPTSWYLFLSRIYFPFDQAGLNFRKNEENYV</sequence>
<proteinExistence type="predicted"/>
<evidence type="ECO:0000313" key="2">
    <source>
        <dbReference type="Proteomes" id="UP000014540"/>
    </source>
</evidence>
<evidence type="ECO:0000313" key="1">
    <source>
        <dbReference type="EMBL" id="EPG73263.1"/>
    </source>
</evidence>
<protein>
    <submittedName>
        <fullName evidence="1">Uncharacterized protein</fullName>
    </submittedName>
</protein>
<dbReference type="AlphaFoldDB" id="S3UVH8"/>